<geneLocation type="mitochondrion" evidence="3"/>
<dbReference type="Pfam" id="PF03161">
    <property type="entry name" value="LAGLIDADG_2"/>
    <property type="match status" value="1"/>
</dbReference>
<dbReference type="AlphaFoldDB" id="A0A2I6QCP1"/>
<sequence length="125" mass="14821">MRYIIRFHTFTYQSFNDIYNLWYSNHVKRVPTNIKDYLTPLALAIWVMDDGARVGKSLKFCTNSFSYEDCLYLSQILSKLYDIKTSIHNAGKENQYVIYILKESMPTLRSIVKKHMVSSMLYKIQ</sequence>
<keyword evidence="3" id="KW-0496">Mitochondrion</keyword>
<feature type="domain" description="Homing endonuclease LAGLIDADG" evidence="2">
    <location>
        <begin position="4"/>
        <end position="108"/>
    </location>
</feature>
<name>A0A2I6QCP1_9BASI</name>
<dbReference type="Gene3D" id="3.10.28.10">
    <property type="entry name" value="Homing endonucleases"/>
    <property type="match status" value="1"/>
</dbReference>
<dbReference type="SUPFAM" id="SSF55608">
    <property type="entry name" value="Homing endonucleases"/>
    <property type="match status" value="1"/>
</dbReference>
<gene>
    <name evidence="3" type="primary">orf125</name>
</gene>
<evidence type="ECO:0000259" key="2">
    <source>
        <dbReference type="Pfam" id="PF03161"/>
    </source>
</evidence>
<dbReference type="InterPro" id="IPR004860">
    <property type="entry name" value="LAGLIDADG_dom"/>
</dbReference>
<proteinExistence type="predicted"/>
<accession>A0A2I6QCP1</accession>
<organism evidence="3">
    <name type="scientific">Malassezia pachydermatis</name>
    <dbReference type="NCBI Taxonomy" id="77020"/>
    <lineage>
        <taxon>Eukaryota</taxon>
        <taxon>Fungi</taxon>
        <taxon>Dikarya</taxon>
        <taxon>Basidiomycota</taxon>
        <taxon>Ustilaginomycotina</taxon>
        <taxon>Malasseziomycetes</taxon>
        <taxon>Malasseziales</taxon>
        <taxon>Malasseziaceae</taxon>
        <taxon>Malassezia</taxon>
    </lineage>
</organism>
<evidence type="ECO:0000256" key="1">
    <source>
        <dbReference type="ARBA" id="ARBA00002670"/>
    </source>
</evidence>
<dbReference type="EMBL" id="KY911092">
    <property type="protein sequence ID" value="AUN28142.1"/>
    <property type="molecule type" value="Genomic_DNA"/>
</dbReference>
<comment type="function">
    <text evidence="1">Mitochondrial DNA endonuclease involved in intron homing.</text>
</comment>
<reference evidence="3" key="1">
    <citation type="submission" date="2017-04" db="EMBL/GenBank/DDBJ databases">
        <authorList>
            <person name="Afonso C.L."/>
            <person name="Miller P.J."/>
            <person name="Scott M.A."/>
            <person name="Spackman E."/>
            <person name="Goraichik I."/>
            <person name="Dimitrov K.M."/>
            <person name="Suarez D.L."/>
            <person name="Swayne D.E."/>
        </authorList>
    </citation>
    <scope>NUCLEOTIDE SEQUENCE</scope>
</reference>
<dbReference type="InterPro" id="IPR027434">
    <property type="entry name" value="Homing_endonucl"/>
</dbReference>
<protein>
    <recommendedName>
        <fullName evidence="2">Homing endonuclease LAGLIDADG domain-containing protein</fullName>
    </recommendedName>
</protein>
<evidence type="ECO:0000313" key="3">
    <source>
        <dbReference type="EMBL" id="AUN28142.1"/>
    </source>
</evidence>
<dbReference type="GO" id="GO:0004519">
    <property type="term" value="F:endonuclease activity"/>
    <property type="evidence" value="ECO:0007669"/>
    <property type="project" value="InterPro"/>
</dbReference>